<reference evidence="1" key="1">
    <citation type="submission" date="2020-09" db="EMBL/GenBank/DDBJ databases">
        <title>Bosea spartocytisi sp. nov. a root nodule endophyte of Spartocytisus supranubius in the high mountain ecosystem fo the Teide National Park (Canary Islands, Spain).</title>
        <authorList>
            <person name="Pulido-Suarez L."/>
            <person name="Peix A."/>
            <person name="Igual J.M."/>
            <person name="Socas-Perez N."/>
            <person name="Velazquez E."/>
            <person name="Flores-Felix J.D."/>
            <person name="Leon-Barrios M."/>
        </authorList>
    </citation>
    <scope>NUCLEOTIDE SEQUENCE</scope>
    <source>
        <strain evidence="1">SSUT16</strain>
    </source>
</reference>
<dbReference type="SUPFAM" id="SSF53756">
    <property type="entry name" value="UDP-Glycosyltransferase/glycogen phosphorylase"/>
    <property type="match status" value="1"/>
</dbReference>
<comment type="caution">
    <text evidence="1">The sequence shown here is derived from an EMBL/GenBank/DDBJ whole genome shotgun (WGS) entry which is preliminary data.</text>
</comment>
<dbReference type="Gene3D" id="3.40.50.2000">
    <property type="entry name" value="Glycogen Phosphorylase B"/>
    <property type="match status" value="1"/>
</dbReference>
<dbReference type="RefSeq" id="WP_191123793.1">
    <property type="nucleotide sequence ID" value="NZ_JACXWY010000003.1"/>
</dbReference>
<name>A0A927E647_9HYPH</name>
<proteinExistence type="predicted"/>
<accession>A0A927E647</accession>
<dbReference type="Proteomes" id="UP000619295">
    <property type="component" value="Unassembled WGS sequence"/>
</dbReference>
<keyword evidence="2" id="KW-1185">Reference proteome</keyword>
<gene>
    <name evidence="1" type="ORF">IED13_07300</name>
</gene>
<dbReference type="Pfam" id="PF13692">
    <property type="entry name" value="Glyco_trans_1_4"/>
    <property type="match status" value="1"/>
</dbReference>
<evidence type="ECO:0000313" key="1">
    <source>
        <dbReference type="EMBL" id="MBD3845496.1"/>
    </source>
</evidence>
<sequence length="389" mass="41602">MRLAFLTSLIPVARPDTGFEIANAAILSSLRAAGHEVTAIGFMRHGEMPADPDQAVVVAEIDIENAVASTGRQLRWIAAAFRFGLPVACAKLRLAGAGRLVEAVRAQGPFDALILNSVMLPGAFPELLEIAPCVLVEHNIEHASARQNAENAGNVLLRRLFAREARLLEAIERRLWRQSRFVWTLAEEDRRAMGAEARDKSAVLPLVSGTAPPAIVAGQDAPASFDIGLIGTWTWLPNRVGLEWFLQEVCPLLPDDLRIAVAGRVPSELRMPLNVTLVGRVPAADAFLRSCRIVALSSRAGTGVQLKTIEAMQLGLPAVATSLSCRGFTELPANFTLADSAPDFARALAERLAVIRAGDAQRIDGEAFLTRQRAALAAGLAQGLAAAAR</sequence>
<organism evidence="1 2">
    <name type="scientific">Bosea spartocytisi</name>
    <dbReference type="NCBI Taxonomy" id="2773451"/>
    <lineage>
        <taxon>Bacteria</taxon>
        <taxon>Pseudomonadati</taxon>
        <taxon>Pseudomonadota</taxon>
        <taxon>Alphaproteobacteria</taxon>
        <taxon>Hyphomicrobiales</taxon>
        <taxon>Boseaceae</taxon>
        <taxon>Bosea</taxon>
    </lineage>
</organism>
<protein>
    <submittedName>
        <fullName evidence="1">Glycosyltransferase</fullName>
    </submittedName>
</protein>
<evidence type="ECO:0000313" key="2">
    <source>
        <dbReference type="Proteomes" id="UP000619295"/>
    </source>
</evidence>
<dbReference type="AlphaFoldDB" id="A0A927E647"/>
<dbReference type="EMBL" id="JACXWY010000003">
    <property type="protein sequence ID" value="MBD3845496.1"/>
    <property type="molecule type" value="Genomic_DNA"/>
</dbReference>